<reference evidence="17 18" key="1">
    <citation type="submission" date="2024-06" db="EMBL/GenBank/DDBJ databases">
        <title>A chromosome level genome sequence of Diviner's sage (Salvia divinorum).</title>
        <authorList>
            <person name="Ford S.A."/>
            <person name="Ro D.-K."/>
            <person name="Ness R.W."/>
            <person name="Phillips M.A."/>
        </authorList>
    </citation>
    <scope>NUCLEOTIDE SEQUENCE [LARGE SCALE GENOMIC DNA]</scope>
    <source>
        <strain evidence="17">SAF-2024a</strain>
        <tissue evidence="17">Leaf</tissue>
    </source>
</reference>
<dbReference type="InterPro" id="IPR035513">
    <property type="entry name" value="Invertase/methylesterase_inhib"/>
</dbReference>
<sequence length="554" mass="60529">MENMQSEKHHKNKRKILILSAFLSLLLVAVVSIPLARHIHHTAAAAAVVRSTCAATLYPELCLSTLAAAAAAVKSSRDVLITALRYTISTVERNFFTARKIGRERRRSLTVRENGALRDCLETIDDTLDELRRSEAELGDLGLRNYSLAAHKENLLTLLSAAQTNQDSCLDGFSHDGADEKVRDALVAGQTHVFRLVSNVMAIIKNLSFKESAAEGRGLAEEWPEWLPAGDRRLLQESAVEANVTVAADGSGDYLTVSEAVAAAPQKSSQRYVIRIKAGVYRENVVIPKKKTNLMFVGDGRTTTIITASKNVVDGSTTFNSATVAVVGGGFLARDITFENTAGPSKHQAVALRVNADLCAFYRCDMLAYQDTLYVHSLRQFYTGCLIAGTVDFIFGNAEVVFQDCDIHARRPNSGQRNMVTAQGRDDPNQNTGIVIHNCRIGATSDLRPVQEDFPTYLGRPWKEHSRTVVMQSEISDVITPAGWHEWSGDFALATLFYAEYGNTGAGAGTEGRVEWEGFRVLTSAEEAEAFTVENFIGGGNWLPETGFPHSLGL</sequence>
<keyword evidence="12 15" id="KW-0961">Cell wall biogenesis/degradation</keyword>
<evidence type="ECO:0000256" key="5">
    <source>
        <dbReference type="ARBA" id="ARBA00013229"/>
    </source>
</evidence>
<proteinExistence type="inferred from homology"/>
<dbReference type="FunFam" id="2.160.20.10:FF:000001">
    <property type="entry name" value="Pectinesterase"/>
    <property type="match status" value="1"/>
</dbReference>
<keyword evidence="18" id="KW-1185">Reference proteome</keyword>
<dbReference type="EMBL" id="JBEAFC010000002">
    <property type="protein sequence ID" value="KAL1568095.1"/>
    <property type="molecule type" value="Genomic_DNA"/>
</dbReference>
<comment type="pathway">
    <text evidence="2 15">Glycan metabolism; pectin degradation; 2-dehydro-3-deoxy-D-gluconate from pectin: step 1/5.</text>
</comment>
<evidence type="ECO:0000256" key="10">
    <source>
        <dbReference type="ARBA" id="ARBA00023157"/>
    </source>
</evidence>
<dbReference type="PROSITE" id="PS00503">
    <property type="entry name" value="PECTINESTERASE_2"/>
    <property type="match status" value="1"/>
</dbReference>
<evidence type="ECO:0000256" key="6">
    <source>
        <dbReference type="ARBA" id="ARBA00022512"/>
    </source>
</evidence>
<evidence type="ECO:0000313" key="18">
    <source>
        <dbReference type="Proteomes" id="UP001567538"/>
    </source>
</evidence>
<accession>A0ABD1IHB1</accession>
<evidence type="ECO:0000256" key="9">
    <source>
        <dbReference type="ARBA" id="ARBA00023085"/>
    </source>
</evidence>
<dbReference type="InterPro" id="IPR006501">
    <property type="entry name" value="Pectinesterase_inhib_dom"/>
</dbReference>
<dbReference type="EC" id="3.1.1.11" evidence="5 15"/>
<dbReference type="FunFam" id="1.20.140.40:FF:000010">
    <property type="entry name" value="Pectinesterase"/>
    <property type="match status" value="1"/>
</dbReference>
<comment type="subcellular location">
    <subcellularLocation>
        <location evidence="1 15">Secreted</location>
        <location evidence="1 15">Cell wall</location>
    </subcellularLocation>
</comment>
<gene>
    <name evidence="17" type="ORF">AAHA92_03499</name>
</gene>
<comment type="function">
    <text evidence="15">Acts in the modification of cell walls via demethylesterification of cell wall pectin.</text>
</comment>
<evidence type="ECO:0000256" key="15">
    <source>
        <dbReference type="RuleBase" id="RU000589"/>
    </source>
</evidence>
<evidence type="ECO:0000256" key="14">
    <source>
        <dbReference type="PROSITE-ProRule" id="PRU10040"/>
    </source>
</evidence>
<keyword evidence="8 15" id="KW-0378">Hydrolase</keyword>
<protein>
    <recommendedName>
        <fullName evidence="5 15">Pectinesterase</fullName>
        <ecNumber evidence="5 15">3.1.1.11</ecNumber>
    </recommendedName>
</protein>
<keyword evidence="7 15" id="KW-0964">Secreted</keyword>
<dbReference type="Pfam" id="PF01095">
    <property type="entry name" value="Pectinesterase"/>
    <property type="match status" value="1"/>
</dbReference>
<keyword evidence="9 15" id="KW-0063">Aspartyl esterase</keyword>
<feature type="active site" evidence="14">
    <location>
        <position position="392"/>
    </location>
</feature>
<organism evidence="17 18">
    <name type="scientific">Salvia divinorum</name>
    <name type="common">Maria pastora</name>
    <name type="synonym">Diviner's sage</name>
    <dbReference type="NCBI Taxonomy" id="28513"/>
    <lineage>
        <taxon>Eukaryota</taxon>
        <taxon>Viridiplantae</taxon>
        <taxon>Streptophyta</taxon>
        <taxon>Embryophyta</taxon>
        <taxon>Tracheophyta</taxon>
        <taxon>Spermatophyta</taxon>
        <taxon>Magnoliopsida</taxon>
        <taxon>eudicotyledons</taxon>
        <taxon>Gunneridae</taxon>
        <taxon>Pentapetalae</taxon>
        <taxon>asterids</taxon>
        <taxon>lamiids</taxon>
        <taxon>Lamiales</taxon>
        <taxon>Lamiaceae</taxon>
        <taxon>Nepetoideae</taxon>
        <taxon>Mentheae</taxon>
        <taxon>Salviinae</taxon>
        <taxon>Salvia</taxon>
        <taxon>Salvia subgen. Calosphace</taxon>
    </lineage>
</organism>
<dbReference type="SUPFAM" id="SSF101148">
    <property type="entry name" value="Plant invertase/pectin methylesterase inhibitor"/>
    <property type="match status" value="1"/>
</dbReference>
<evidence type="ECO:0000256" key="2">
    <source>
        <dbReference type="ARBA" id="ARBA00005184"/>
    </source>
</evidence>
<dbReference type="GO" id="GO:0030599">
    <property type="term" value="F:pectinesterase activity"/>
    <property type="evidence" value="ECO:0007669"/>
    <property type="project" value="UniProtKB-UniRule"/>
</dbReference>
<dbReference type="AlphaFoldDB" id="A0ABD1IHB1"/>
<dbReference type="GO" id="GO:0042545">
    <property type="term" value="P:cell wall modification"/>
    <property type="evidence" value="ECO:0007669"/>
    <property type="project" value="UniProtKB-UniRule"/>
</dbReference>
<dbReference type="Gene3D" id="1.20.140.40">
    <property type="entry name" value="Invertase/pectin methylesterase inhibitor family protein"/>
    <property type="match status" value="1"/>
</dbReference>
<dbReference type="Proteomes" id="UP001567538">
    <property type="component" value="Unassembled WGS sequence"/>
</dbReference>
<comment type="similarity">
    <text evidence="3">In the N-terminal section; belongs to the PMEI family.</text>
</comment>
<keyword evidence="10" id="KW-1015">Disulfide bond</keyword>
<evidence type="ECO:0000256" key="3">
    <source>
        <dbReference type="ARBA" id="ARBA00006027"/>
    </source>
</evidence>
<dbReference type="CDD" id="cd15798">
    <property type="entry name" value="PMEI-like_3"/>
    <property type="match status" value="1"/>
</dbReference>
<comment type="catalytic activity">
    <reaction evidence="13 15">
        <text>[(1-&gt;4)-alpha-D-galacturonosyl methyl ester](n) + n H2O = [(1-&gt;4)-alpha-D-galacturonosyl](n) + n methanol + n H(+)</text>
        <dbReference type="Rhea" id="RHEA:22380"/>
        <dbReference type="Rhea" id="RHEA-COMP:14570"/>
        <dbReference type="Rhea" id="RHEA-COMP:14573"/>
        <dbReference type="ChEBI" id="CHEBI:15377"/>
        <dbReference type="ChEBI" id="CHEBI:15378"/>
        <dbReference type="ChEBI" id="CHEBI:17790"/>
        <dbReference type="ChEBI" id="CHEBI:140522"/>
        <dbReference type="ChEBI" id="CHEBI:140523"/>
        <dbReference type="EC" id="3.1.1.11"/>
    </reaction>
</comment>
<dbReference type="InterPro" id="IPR018040">
    <property type="entry name" value="Pectinesterase_Tyr_AS"/>
</dbReference>
<keyword evidence="6 15" id="KW-0134">Cell wall</keyword>
<evidence type="ECO:0000259" key="16">
    <source>
        <dbReference type="SMART" id="SM00856"/>
    </source>
</evidence>
<feature type="domain" description="Pectinesterase inhibitor" evidence="16">
    <location>
        <begin position="44"/>
        <end position="203"/>
    </location>
</feature>
<dbReference type="SUPFAM" id="SSF51126">
    <property type="entry name" value="Pectin lyase-like"/>
    <property type="match status" value="1"/>
</dbReference>
<evidence type="ECO:0000256" key="1">
    <source>
        <dbReference type="ARBA" id="ARBA00004191"/>
    </source>
</evidence>
<name>A0ABD1IHB1_SALDI</name>
<dbReference type="NCBIfam" id="TIGR01614">
    <property type="entry name" value="PME_inhib"/>
    <property type="match status" value="1"/>
</dbReference>
<evidence type="ECO:0000256" key="13">
    <source>
        <dbReference type="ARBA" id="ARBA00047928"/>
    </source>
</evidence>
<evidence type="ECO:0000256" key="12">
    <source>
        <dbReference type="ARBA" id="ARBA00023316"/>
    </source>
</evidence>
<dbReference type="InterPro" id="IPR012334">
    <property type="entry name" value="Pectin_lyas_fold"/>
</dbReference>
<evidence type="ECO:0000313" key="17">
    <source>
        <dbReference type="EMBL" id="KAL1568095.1"/>
    </source>
</evidence>
<evidence type="ECO:0000256" key="11">
    <source>
        <dbReference type="ARBA" id="ARBA00023180"/>
    </source>
</evidence>
<evidence type="ECO:0000256" key="8">
    <source>
        <dbReference type="ARBA" id="ARBA00022801"/>
    </source>
</evidence>
<comment type="similarity">
    <text evidence="4">In the C-terminal section; belongs to the pectinesterase family.</text>
</comment>
<dbReference type="GO" id="GO:0045490">
    <property type="term" value="P:pectin catabolic process"/>
    <property type="evidence" value="ECO:0007669"/>
    <property type="project" value="UniProtKB-UniRule"/>
</dbReference>
<dbReference type="InterPro" id="IPR011050">
    <property type="entry name" value="Pectin_lyase_fold/virulence"/>
</dbReference>
<keyword evidence="11" id="KW-0325">Glycoprotein</keyword>
<dbReference type="PROSITE" id="PS00800">
    <property type="entry name" value="PECTINESTERASE_1"/>
    <property type="match status" value="1"/>
</dbReference>
<dbReference type="InterPro" id="IPR000070">
    <property type="entry name" value="Pectinesterase_cat"/>
</dbReference>
<dbReference type="InterPro" id="IPR033131">
    <property type="entry name" value="Pectinesterase_Asp_AS"/>
</dbReference>
<dbReference type="Pfam" id="PF04043">
    <property type="entry name" value="PMEI"/>
    <property type="match status" value="1"/>
</dbReference>
<dbReference type="Gene3D" id="2.160.20.10">
    <property type="entry name" value="Single-stranded right-handed beta-helix, Pectin lyase-like"/>
    <property type="match status" value="1"/>
</dbReference>
<dbReference type="SMART" id="SM00856">
    <property type="entry name" value="PMEI"/>
    <property type="match status" value="1"/>
</dbReference>
<dbReference type="PANTHER" id="PTHR31707">
    <property type="entry name" value="PECTINESTERASE"/>
    <property type="match status" value="1"/>
</dbReference>
<comment type="caution">
    <text evidence="17">The sequence shown here is derived from an EMBL/GenBank/DDBJ whole genome shotgun (WGS) entry which is preliminary data.</text>
</comment>
<evidence type="ECO:0000256" key="7">
    <source>
        <dbReference type="ARBA" id="ARBA00022525"/>
    </source>
</evidence>
<evidence type="ECO:0000256" key="4">
    <source>
        <dbReference type="ARBA" id="ARBA00007786"/>
    </source>
</evidence>